<dbReference type="InterPro" id="IPR052064">
    <property type="entry name" value="Mito_IMP1_subunit"/>
</dbReference>
<comment type="subcellular location">
    <subcellularLocation>
        <location evidence="7">Membrane</location>
        <topology evidence="7">Multi-pass membrane protein</topology>
    </subcellularLocation>
</comment>
<dbReference type="Proteomes" id="UP000032266">
    <property type="component" value="Chromosome"/>
</dbReference>
<evidence type="ECO:0000256" key="4">
    <source>
        <dbReference type="ARBA" id="ARBA00023136"/>
    </source>
</evidence>
<keyword evidence="2 7" id="KW-0645">Protease</keyword>
<evidence type="ECO:0000256" key="6">
    <source>
        <dbReference type="PIRSR" id="PIRSR600223-1"/>
    </source>
</evidence>
<accession>A0A0C5VHN0</accession>
<dbReference type="RefSeq" id="WP_044615818.1">
    <property type="nucleotide sequence ID" value="NZ_CP007142.1"/>
</dbReference>
<dbReference type="InterPro" id="IPR036286">
    <property type="entry name" value="LexA/Signal_pep-like_sf"/>
</dbReference>
<dbReference type="KEGG" id="gsn:YC6258_00803"/>
<name>A0A0C5VHN0_9GAMM</name>
<evidence type="ECO:0000256" key="5">
    <source>
        <dbReference type="ARBA" id="ARBA00038445"/>
    </source>
</evidence>
<keyword evidence="7" id="KW-1133">Transmembrane helix</keyword>
<comment type="catalytic activity">
    <reaction evidence="7">
        <text>Cleavage of hydrophobic, N-terminal signal or leader sequences from secreted and periplasmic proteins.</text>
        <dbReference type="EC" id="3.4.21.89"/>
    </reaction>
</comment>
<dbReference type="SUPFAM" id="SSF51306">
    <property type="entry name" value="LexA/Signal peptidase"/>
    <property type="match status" value="1"/>
</dbReference>
<comment type="similarity">
    <text evidence="5">Belongs to the peptidase S26 family. IMP1 subfamily.</text>
</comment>
<evidence type="ECO:0000256" key="7">
    <source>
        <dbReference type="RuleBase" id="RU362042"/>
    </source>
</evidence>
<gene>
    <name evidence="9" type="ORF">YC6258_00803</name>
</gene>
<evidence type="ECO:0000313" key="10">
    <source>
        <dbReference type="Proteomes" id="UP000032266"/>
    </source>
</evidence>
<feature type="transmembrane region" description="Helical" evidence="7">
    <location>
        <begin position="26"/>
        <end position="46"/>
    </location>
</feature>
<dbReference type="PANTHER" id="PTHR12383">
    <property type="entry name" value="PROTEASE FAMILY S26 MITOCHONDRIAL INNER MEMBRANE PROTEASE-RELATED"/>
    <property type="match status" value="1"/>
</dbReference>
<dbReference type="PRINTS" id="PR00727">
    <property type="entry name" value="LEADERPTASE"/>
</dbReference>
<dbReference type="GO" id="GO:0006465">
    <property type="term" value="P:signal peptide processing"/>
    <property type="evidence" value="ECO:0007669"/>
    <property type="project" value="InterPro"/>
</dbReference>
<dbReference type="EMBL" id="CP007142">
    <property type="protein sequence ID" value="AJQ92853.1"/>
    <property type="molecule type" value="Genomic_DNA"/>
</dbReference>
<sequence>MINIVAKLITLLTPYGVIAQVSIKRFLLCSCFPIGFLLLLILTRAICYKSVLLVLIIVLIVWWVAGYLVNIRFSVSNSLLHRGKTILSLLCFCCVLSVLLMTFVYRQAVAGVDIVVVKSVSMEPALCDGDLVVVNAWFSESQLHKGAVVTFTDPQYASYELIKRIVAIEGDAIHFAYDGFDVADKNTGNIPDNYRTISRDHYFLVGDNLLNSRDSRQFGPVDLKSIKGIYQYKIKNTCPPSNRN</sequence>
<dbReference type="InterPro" id="IPR000223">
    <property type="entry name" value="Pept_S26A_signal_pept_1"/>
</dbReference>
<keyword evidence="4 7" id="KW-0472">Membrane</keyword>
<evidence type="ECO:0000256" key="3">
    <source>
        <dbReference type="ARBA" id="ARBA00022801"/>
    </source>
</evidence>
<evidence type="ECO:0000259" key="8">
    <source>
        <dbReference type="Pfam" id="PF10502"/>
    </source>
</evidence>
<dbReference type="Pfam" id="PF10502">
    <property type="entry name" value="Peptidase_S26"/>
    <property type="match status" value="1"/>
</dbReference>
<dbReference type="GO" id="GO:0004252">
    <property type="term" value="F:serine-type endopeptidase activity"/>
    <property type="evidence" value="ECO:0007669"/>
    <property type="project" value="InterPro"/>
</dbReference>
<protein>
    <recommendedName>
        <fullName evidence="1 7">Signal peptidase I</fullName>
        <ecNumber evidence="7">3.4.21.89</ecNumber>
    </recommendedName>
</protein>
<dbReference type="NCBIfam" id="TIGR02227">
    <property type="entry name" value="sigpep_I_bact"/>
    <property type="match status" value="1"/>
</dbReference>
<evidence type="ECO:0000256" key="1">
    <source>
        <dbReference type="ARBA" id="ARBA00019232"/>
    </source>
</evidence>
<keyword evidence="7" id="KW-0812">Transmembrane</keyword>
<dbReference type="CDD" id="cd06530">
    <property type="entry name" value="S26_SPase_I"/>
    <property type="match status" value="1"/>
</dbReference>
<evidence type="ECO:0000256" key="2">
    <source>
        <dbReference type="ARBA" id="ARBA00022670"/>
    </source>
</evidence>
<dbReference type="InterPro" id="IPR019533">
    <property type="entry name" value="Peptidase_S26"/>
</dbReference>
<keyword evidence="3 7" id="KW-0378">Hydrolase</keyword>
<dbReference type="PANTHER" id="PTHR12383:SF16">
    <property type="entry name" value="MITOCHONDRIAL INNER MEMBRANE PROTEASE SUBUNIT 1"/>
    <property type="match status" value="1"/>
</dbReference>
<feature type="active site" evidence="6">
    <location>
        <position position="121"/>
    </location>
</feature>
<dbReference type="PROSITE" id="PS00501">
    <property type="entry name" value="SPASE_I_1"/>
    <property type="match status" value="1"/>
</dbReference>
<dbReference type="GO" id="GO:0009003">
    <property type="term" value="F:signal peptidase activity"/>
    <property type="evidence" value="ECO:0007669"/>
    <property type="project" value="UniProtKB-EC"/>
</dbReference>
<dbReference type="InterPro" id="IPR019756">
    <property type="entry name" value="Pept_S26A_signal_pept_1_Ser-AS"/>
</dbReference>
<feature type="domain" description="Peptidase S26" evidence="8">
    <location>
        <begin position="95"/>
        <end position="230"/>
    </location>
</feature>
<dbReference type="GO" id="GO:0016020">
    <property type="term" value="C:membrane"/>
    <property type="evidence" value="ECO:0007669"/>
    <property type="project" value="UniProtKB-SubCell"/>
</dbReference>
<evidence type="ECO:0000313" key="9">
    <source>
        <dbReference type="EMBL" id="AJQ92853.1"/>
    </source>
</evidence>
<feature type="active site" evidence="6">
    <location>
        <position position="163"/>
    </location>
</feature>
<proteinExistence type="inferred from homology"/>
<feature type="transmembrane region" description="Helical" evidence="7">
    <location>
        <begin position="52"/>
        <end position="73"/>
    </location>
</feature>
<dbReference type="Gene3D" id="2.10.109.10">
    <property type="entry name" value="Umud Fragment, subunit A"/>
    <property type="match status" value="1"/>
</dbReference>
<keyword evidence="10" id="KW-1185">Reference proteome</keyword>
<organism evidence="9 10">
    <name type="scientific">Gynuella sunshinyii YC6258</name>
    <dbReference type="NCBI Taxonomy" id="1445510"/>
    <lineage>
        <taxon>Bacteria</taxon>
        <taxon>Pseudomonadati</taxon>
        <taxon>Pseudomonadota</taxon>
        <taxon>Gammaproteobacteria</taxon>
        <taxon>Oceanospirillales</taxon>
        <taxon>Saccharospirillaceae</taxon>
        <taxon>Gynuella</taxon>
    </lineage>
</organism>
<dbReference type="HOGENOM" id="CLU_1136794_0_0_6"/>
<reference evidence="9 10" key="1">
    <citation type="submission" date="2014-01" db="EMBL/GenBank/DDBJ databases">
        <title>Full genme sequencing of cellulolytic bacterium Gynuella sunshinyii YC6258T gen. nov., sp. nov.</title>
        <authorList>
            <person name="Khan H."/>
            <person name="Chung E.J."/>
            <person name="Chung Y.R."/>
        </authorList>
    </citation>
    <scope>NUCLEOTIDE SEQUENCE [LARGE SCALE GENOMIC DNA]</scope>
    <source>
        <strain evidence="9 10">YC6258</strain>
    </source>
</reference>
<feature type="transmembrane region" description="Helical" evidence="7">
    <location>
        <begin position="85"/>
        <end position="105"/>
    </location>
</feature>
<dbReference type="OrthoDB" id="9815782at2"/>
<dbReference type="EC" id="3.4.21.89" evidence="7"/>
<dbReference type="AlphaFoldDB" id="A0A0C5VHN0"/>
<dbReference type="STRING" id="1445510.YC6258_00803"/>